<evidence type="ECO:0000313" key="2">
    <source>
        <dbReference type="EnsemblPlants" id="TuG1812G0200004494.01.T02.cds424798"/>
    </source>
</evidence>
<feature type="region of interest" description="Disordered" evidence="1">
    <location>
        <begin position="1"/>
        <end position="43"/>
    </location>
</feature>
<feature type="compositionally biased region" description="Gly residues" evidence="1">
    <location>
        <begin position="1"/>
        <end position="15"/>
    </location>
</feature>
<reference evidence="2" key="2">
    <citation type="submission" date="2018-03" db="EMBL/GenBank/DDBJ databases">
        <title>The Triticum urartu genome reveals the dynamic nature of wheat genome evolution.</title>
        <authorList>
            <person name="Ling H."/>
            <person name="Ma B."/>
            <person name="Shi X."/>
            <person name="Liu H."/>
            <person name="Dong L."/>
            <person name="Sun H."/>
            <person name="Cao Y."/>
            <person name="Gao Q."/>
            <person name="Zheng S."/>
            <person name="Li Y."/>
            <person name="Yu Y."/>
            <person name="Du H."/>
            <person name="Qi M."/>
            <person name="Li Y."/>
            <person name="Yu H."/>
            <person name="Cui Y."/>
            <person name="Wang N."/>
            <person name="Chen C."/>
            <person name="Wu H."/>
            <person name="Zhao Y."/>
            <person name="Zhang J."/>
            <person name="Li Y."/>
            <person name="Zhou W."/>
            <person name="Zhang B."/>
            <person name="Hu W."/>
            <person name="Eijk M."/>
            <person name="Tang J."/>
            <person name="Witsenboer H."/>
            <person name="Zhao S."/>
            <person name="Li Z."/>
            <person name="Zhang A."/>
            <person name="Wang D."/>
            <person name="Liang C."/>
        </authorList>
    </citation>
    <scope>NUCLEOTIDE SEQUENCE [LARGE SCALE GENOMIC DNA]</scope>
    <source>
        <strain evidence="2">cv. G1812</strain>
    </source>
</reference>
<keyword evidence="3" id="KW-1185">Reference proteome</keyword>
<reference evidence="3" key="1">
    <citation type="journal article" date="2013" name="Nature">
        <title>Draft genome of the wheat A-genome progenitor Triticum urartu.</title>
        <authorList>
            <person name="Ling H.Q."/>
            <person name="Zhao S."/>
            <person name="Liu D."/>
            <person name="Wang J."/>
            <person name="Sun H."/>
            <person name="Zhang C."/>
            <person name="Fan H."/>
            <person name="Li D."/>
            <person name="Dong L."/>
            <person name="Tao Y."/>
            <person name="Gao C."/>
            <person name="Wu H."/>
            <person name="Li Y."/>
            <person name="Cui Y."/>
            <person name="Guo X."/>
            <person name="Zheng S."/>
            <person name="Wang B."/>
            <person name="Yu K."/>
            <person name="Liang Q."/>
            <person name="Yang W."/>
            <person name="Lou X."/>
            <person name="Chen J."/>
            <person name="Feng M."/>
            <person name="Jian J."/>
            <person name="Zhang X."/>
            <person name="Luo G."/>
            <person name="Jiang Y."/>
            <person name="Liu J."/>
            <person name="Wang Z."/>
            <person name="Sha Y."/>
            <person name="Zhang B."/>
            <person name="Wu H."/>
            <person name="Tang D."/>
            <person name="Shen Q."/>
            <person name="Xue P."/>
            <person name="Zou S."/>
            <person name="Wang X."/>
            <person name="Liu X."/>
            <person name="Wang F."/>
            <person name="Yang Y."/>
            <person name="An X."/>
            <person name="Dong Z."/>
            <person name="Zhang K."/>
            <person name="Zhang X."/>
            <person name="Luo M.C."/>
            <person name="Dvorak J."/>
            <person name="Tong Y."/>
            <person name="Wang J."/>
            <person name="Yang H."/>
            <person name="Li Z."/>
            <person name="Wang D."/>
            <person name="Zhang A."/>
            <person name="Wang J."/>
        </authorList>
    </citation>
    <scope>NUCLEOTIDE SEQUENCE</scope>
    <source>
        <strain evidence="3">cv. G1812</strain>
    </source>
</reference>
<dbReference type="AlphaFoldDB" id="A0A8R7PIC9"/>
<protein>
    <submittedName>
        <fullName evidence="2">Uncharacterized protein</fullName>
    </submittedName>
</protein>
<evidence type="ECO:0000256" key="1">
    <source>
        <dbReference type="SAM" id="MobiDB-lite"/>
    </source>
</evidence>
<reference evidence="2" key="3">
    <citation type="submission" date="2022-06" db="UniProtKB">
        <authorList>
            <consortium name="EnsemblPlants"/>
        </authorList>
    </citation>
    <scope>IDENTIFICATION</scope>
</reference>
<dbReference type="Gramene" id="TuG1812G0200004494.01.T02">
    <property type="protein sequence ID" value="TuG1812G0200004494.01.T02.cds424798"/>
    <property type="gene ID" value="TuG1812G0200004494.01"/>
</dbReference>
<sequence>MGSGHGGHGWGGATSGGHLHHRIMIPSRSSSGGDVPASSFPTVEEDCRGSFHGASEMLTGFLHRRLPERDAQRYMALNWTITSI</sequence>
<accession>A0A8R7PIC9</accession>
<dbReference type="EnsemblPlants" id="TuG1812G0200004494.01.T02">
    <property type="protein sequence ID" value="TuG1812G0200004494.01.T02.cds424798"/>
    <property type="gene ID" value="TuG1812G0200004494.01"/>
</dbReference>
<evidence type="ECO:0000313" key="3">
    <source>
        <dbReference type="Proteomes" id="UP000015106"/>
    </source>
</evidence>
<proteinExistence type="predicted"/>
<dbReference type="Proteomes" id="UP000015106">
    <property type="component" value="Chromosome 2"/>
</dbReference>
<organism evidence="2 3">
    <name type="scientific">Triticum urartu</name>
    <name type="common">Red wild einkorn</name>
    <name type="synonym">Crithodium urartu</name>
    <dbReference type="NCBI Taxonomy" id="4572"/>
    <lineage>
        <taxon>Eukaryota</taxon>
        <taxon>Viridiplantae</taxon>
        <taxon>Streptophyta</taxon>
        <taxon>Embryophyta</taxon>
        <taxon>Tracheophyta</taxon>
        <taxon>Spermatophyta</taxon>
        <taxon>Magnoliopsida</taxon>
        <taxon>Liliopsida</taxon>
        <taxon>Poales</taxon>
        <taxon>Poaceae</taxon>
        <taxon>BOP clade</taxon>
        <taxon>Pooideae</taxon>
        <taxon>Triticodae</taxon>
        <taxon>Triticeae</taxon>
        <taxon>Triticinae</taxon>
        <taxon>Triticum</taxon>
    </lineage>
</organism>
<name>A0A8R7PIC9_TRIUA</name>